<evidence type="ECO:0000256" key="3">
    <source>
        <dbReference type="ARBA" id="ARBA00022692"/>
    </source>
</evidence>
<comment type="similarity">
    <text evidence="2 6">Belongs to the multi antimicrobial extrusion (MATE) (TC 2.A.66.1) family.</text>
</comment>
<dbReference type="SMR" id="A0A251QUP3"/>
<keyword evidence="3 6" id="KW-0812">Transmembrane</keyword>
<keyword evidence="8" id="KW-1185">Reference proteome</keyword>
<dbReference type="InterPro" id="IPR045069">
    <property type="entry name" value="MATE_euk"/>
</dbReference>
<accession>A0A251QUP3</accession>
<comment type="subcellular location">
    <subcellularLocation>
        <location evidence="1">Membrane</location>
        <topology evidence="1">Multi-pass membrane protein</topology>
    </subcellularLocation>
</comment>
<dbReference type="Proteomes" id="UP000006882">
    <property type="component" value="Chromosome G1"/>
</dbReference>
<evidence type="ECO:0000313" key="8">
    <source>
        <dbReference type="Proteomes" id="UP000006882"/>
    </source>
</evidence>
<evidence type="ECO:0000313" key="7">
    <source>
        <dbReference type="EMBL" id="ONI27488.1"/>
    </source>
</evidence>
<dbReference type="Gramene" id="ONI27488">
    <property type="protein sequence ID" value="ONI27488"/>
    <property type="gene ID" value="PRUPE_1G090000"/>
</dbReference>
<dbReference type="GO" id="GO:0016020">
    <property type="term" value="C:membrane"/>
    <property type="evidence" value="ECO:0000318"/>
    <property type="project" value="GO_Central"/>
</dbReference>
<evidence type="ECO:0000256" key="2">
    <source>
        <dbReference type="ARBA" id="ARBA00010199"/>
    </source>
</evidence>
<dbReference type="STRING" id="3760.A0A251QUP3"/>
<feature type="transmembrane region" description="Helical" evidence="6">
    <location>
        <begin position="443"/>
        <end position="465"/>
    </location>
</feature>
<dbReference type="AlphaFoldDB" id="A0A251QUP3"/>
<dbReference type="CDD" id="cd13132">
    <property type="entry name" value="MATE_eukaryotic"/>
    <property type="match status" value="1"/>
</dbReference>
<dbReference type="PANTHER" id="PTHR11206">
    <property type="entry name" value="MULTIDRUG RESISTANCE PROTEIN"/>
    <property type="match status" value="1"/>
</dbReference>
<feature type="transmembrane region" description="Helical" evidence="6">
    <location>
        <begin position="271"/>
        <end position="291"/>
    </location>
</feature>
<dbReference type="GO" id="GO:0042910">
    <property type="term" value="F:xenobiotic transmembrane transporter activity"/>
    <property type="evidence" value="ECO:0007669"/>
    <property type="project" value="InterPro"/>
</dbReference>
<feature type="transmembrane region" description="Helical" evidence="6">
    <location>
        <begin position="123"/>
        <end position="145"/>
    </location>
</feature>
<protein>
    <recommendedName>
        <fullName evidence="6">Protein DETOXIFICATION</fullName>
    </recommendedName>
    <alternativeName>
        <fullName evidence="6">Multidrug and toxic compound extrusion protein</fullName>
    </alternativeName>
</protein>
<dbReference type="EMBL" id="CM007651">
    <property type="protein sequence ID" value="ONI27488.1"/>
    <property type="molecule type" value="Genomic_DNA"/>
</dbReference>
<feature type="transmembrane region" description="Helical" evidence="6">
    <location>
        <begin position="157"/>
        <end position="175"/>
    </location>
</feature>
<evidence type="ECO:0000256" key="5">
    <source>
        <dbReference type="ARBA" id="ARBA00023136"/>
    </source>
</evidence>
<keyword evidence="4 6" id="KW-1133">Transmembrane helix</keyword>
<evidence type="ECO:0000256" key="6">
    <source>
        <dbReference type="RuleBase" id="RU004914"/>
    </source>
</evidence>
<feature type="transmembrane region" description="Helical" evidence="6">
    <location>
        <begin position="187"/>
        <end position="210"/>
    </location>
</feature>
<feature type="transmembrane region" description="Helical" evidence="6">
    <location>
        <begin position="377"/>
        <end position="394"/>
    </location>
</feature>
<dbReference type="GO" id="GO:0022857">
    <property type="term" value="F:transmembrane transporter activity"/>
    <property type="evidence" value="ECO:0000318"/>
    <property type="project" value="GO_Central"/>
</dbReference>
<feature type="transmembrane region" description="Helical" evidence="6">
    <location>
        <begin position="415"/>
        <end position="437"/>
    </location>
</feature>
<feature type="transmembrane region" description="Helical" evidence="6">
    <location>
        <begin position="303"/>
        <end position="326"/>
    </location>
</feature>
<dbReference type="Pfam" id="PF01554">
    <property type="entry name" value="MatE"/>
    <property type="match status" value="2"/>
</dbReference>
<organism evidence="7 8">
    <name type="scientific">Prunus persica</name>
    <name type="common">Peach</name>
    <name type="synonym">Amygdalus persica</name>
    <dbReference type="NCBI Taxonomy" id="3760"/>
    <lineage>
        <taxon>Eukaryota</taxon>
        <taxon>Viridiplantae</taxon>
        <taxon>Streptophyta</taxon>
        <taxon>Embryophyta</taxon>
        <taxon>Tracheophyta</taxon>
        <taxon>Spermatophyta</taxon>
        <taxon>Magnoliopsida</taxon>
        <taxon>eudicotyledons</taxon>
        <taxon>Gunneridae</taxon>
        <taxon>Pentapetalae</taxon>
        <taxon>rosids</taxon>
        <taxon>fabids</taxon>
        <taxon>Rosales</taxon>
        <taxon>Rosaceae</taxon>
        <taxon>Amygdaloideae</taxon>
        <taxon>Amygdaleae</taxon>
        <taxon>Prunus</taxon>
    </lineage>
</organism>
<feature type="transmembrane region" description="Helical" evidence="6">
    <location>
        <begin position="216"/>
        <end position="239"/>
    </location>
</feature>
<evidence type="ECO:0000256" key="1">
    <source>
        <dbReference type="ARBA" id="ARBA00004141"/>
    </source>
</evidence>
<gene>
    <name evidence="7" type="ORF">PRUPE_1G090000</name>
</gene>
<feature type="transmembrane region" description="Helical" evidence="6">
    <location>
        <begin position="43"/>
        <end position="67"/>
    </location>
</feature>
<feature type="transmembrane region" description="Helical" evidence="6">
    <location>
        <begin position="338"/>
        <end position="362"/>
    </location>
</feature>
<name>A0A251QUP3_PRUPE</name>
<sequence>MDFEEQAAGLESALIQVPQEQSLLSRKQVPVKDEIVEEVKKQLLLAGPLVASNFLLFGMQLISVMYVGHVGELALAGASMATSFASVTGLSLTRGMGSALDTFCGQSYGAKQYHMLGIHMQRAMLVLLLVNIPLAFVWANTGHILEFLGQDPEISAAAGNYACFLIPSLFTYAILESHARFLQAQNNVVPLIVSTGVATLVHLLNCWVLVYKTSLGYRGAALATSVTYSINTLLLALYVRVSPSCKLTWTGFSKEAFHGIPNFLKLSIPSAVMVSLEVWSFEMIVLLSGFLPNPKLETSALSISFNTCLMVYMIPLAFSGTVSTRVSNQLGAGQPRMVCIAICVALSIVVTEGIVAAAVMILARNVWGYCYSSEKEVVKYVGEMLIFVALSHFFDGPQSVLSGVIRGSGQQKIGVYVNLGAYYLIGIPTAVLLAFVQHIGGKGLWIGIIMALFVQALSLAIIVICTDWEKEVKKASDSVFNRVTVAESSS</sequence>
<proteinExistence type="inferred from homology"/>
<keyword evidence="5 6" id="KW-0472">Membrane</keyword>
<reference evidence="7 8" key="1">
    <citation type="journal article" date="2013" name="Nat. Genet.">
        <title>The high-quality draft genome of peach (Prunus persica) identifies unique patterns of genetic diversity, domestication and genome evolution.</title>
        <authorList>
            <consortium name="International Peach Genome Initiative"/>
            <person name="Verde I."/>
            <person name="Abbott A.G."/>
            <person name="Scalabrin S."/>
            <person name="Jung S."/>
            <person name="Shu S."/>
            <person name="Marroni F."/>
            <person name="Zhebentyayeva T."/>
            <person name="Dettori M.T."/>
            <person name="Grimwood J."/>
            <person name="Cattonaro F."/>
            <person name="Zuccolo A."/>
            <person name="Rossini L."/>
            <person name="Jenkins J."/>
            <person name="Vendramin E."/>
            <person name="Meisel L.A."/>
            <person name="Decroocq V."/>
            <person name="Sosinski B."/>
            <person name="Prochnik S."/>
            <person name="Mitros T."/>
            <person name="Policriti A."/>
            <person name="Cipriani G."/>
            <person name="Dondini L."/>
            <person name="Ficklin S."/>
            <person name="Goodstein D.M."/>
            <person name="Xuan P."/>
            <person name="Del Fabbro C."/>
            <person name="Aramini V."/>
            <person name="Copetti D."/>
            <person name="Gonzalez S."/>
            <person name="Horner D.S."/>
            <person name="Falchi R."/>
            <person name="Lucas S."/>
            <person name="Mica E."/>
            <person name="Maldonado J."/>
            <person name="Lazzari B."/>
            <person name="Bielenberg D."/>
            <person name="Pirona R."/>
            <person name="Miculan M."/>
            <person name="Barakat A."/>
            <person name="Testolin R."/>
            <person name="Stella A."/>
            <person name="Tartarini S."/>
            <person name="Tonutti P."/>
            <person name="Arus P."/>
            <person name="Orellana A."/>
            <person name="Wells C."/>
            <person name="Main D."/>
            <person name="Vizzotto G."/>
            <person name="Silva H."/>
            <person name="Salamini F."/>
            <person name="Schmutz J."/>
            <person name="Morgante M."/>
            <person name="Rokhsar D.S."/>
        </authorList>
    </citation>
    <scope>NUCLEOTIDE SEQUENCE [LARGE SCALE GENOMIC DNA]</scope>
    <source>
        <strain evidence="8">cv. Nemared</strain>
    </source>
</reference>
<evidence type="ECO:0000256" key="4">
    <source>
        <dbReference type="ARBA" id="ARBA00022989"/>
    </source>
</evidence>
<feature type="transmembrane region" description="Helical" evidence="6">
    <location>
        <begin position="73"/>
        <end position="92"/>
    </location>
</feature>
<dbReference type="GO" id="GO:0015297">
    <property type="term" value="F:antiporter activity"/>
    <property type="evidence" value="ECO:0007669"/>
    <property type="project" value="InterPro"/>
</dbReference>
<dbReference type="eggNOG" id="KOG1347">
    <property type="taxonomic scope" value="Eukaryota"/>
</dbReference>
<dbReference type="NCBIfam" id="TIGR00797">
    <property type="entry name" value="matE"/>
    <property type="match status" value="1"/>
</dbReference>
<dbReference type="OrthoDB" id="2126698at2759"/>
<dbReference type="InterPro" id="IPR002528">
    <property type="entry name" value="MATE_fam"/>
</dbReference>
<dbReference type="GO" id="GO:1990961">
    <property type="term" value="P:xenobiotic detoxification by transmembrane export across the plasma membrane"/>
    <property type="evidence" value="ECO:0007669"/>
    <property type="project" value="InterPro"/>
</dbReference>